<evidence type="ECO:0000259" key="4">
    <source>
        <dbReference type="Pfam" id="PF18962"/>
    </source>
</evidence>
<dbReference type="AlphaFoldDB" id="F2IHQ8"/>
<feature type="signal peptide" evidence="3">
    <location>
        <begin position="1"/>
        <end position="20"/>
    </location>
</feature>
<name>F2IHQ8_FLUTR</name>
<dbReference type="NCBIfam" id="TIGR04183">
    <property type="entry name" value="Por_Secre_tail"/>
    <property type="match status" value="1"/>
</dbReference>
<dbReference type="SUPFAM" id="SSF51126">
    <property type="entry name" value="Pectin lyase-like"/>
    <property type="match status" value="1"/>
</dbReference>
<organism evidence="5 6">
    <name type="scientific">Fluviicola taffensis (strain DSM 16823 / NCIMB 13979 / RW262)</name>
    <dbReference type="NCBI Taxonomy" id="755732"/>
    <lineage>
        <taxon>Bacteria</taxon>
        <taxon>Pseudomonadati</taxon>
        <taxon>Bacteroidota</taxon>
        <taxon>Flavobacteriia</taxon>
        <taxon>Flavobacteriales</taxon>
        <taxon>Crocinitomicaceae</taxon>
        <taxon>Fluviicola</taxon>
    </lineage>
</organism>
<evidence type="ECO:0000256" key="1">
    <source>
        <dbReference type="ARBA" id="ARBA00022729"/>
    </source>
</evidence>
<proteinExistence type="predicted"/>
<dbReference type="InterPro" id="IPR026444">
    <property type="entry name" value="Secre_tail"/>
</dbReference>
<dbReference type="HOGENOM" id="CLU_034925_0_0_10"/>
<sequence precursor="true">MKKIYLSAIFAGLGALAAFGQDFYETTYRGAFAPAPTAMWSGSWANWDPQNTNYGTSNTPITANITTNTTWTAGNVYLLQGQIYVKNNATLTIEPGTIIMGSKAVVGSGLFITKGAKLIAAGTATSPIVFTSDQPAGSRSAGDWGGIILMGKATTNLVGGIGFIEGIASSTDTEYGGATTPVNTDNSGVLKYVRVEFPGYAYQQDKEINGITFGAVGSQTEVDFVQVSFSNDDSFEWFGGSVNCKHLISYRGLDDDFDTDNGFNGKVQFALIVRDPDIADQSSSSTSEGFESDNDASGSTNSPFTSAIFSNVTAIGPFRGSTSNTIDPKFRRGARIRRNSQLDIRNSIFMDFMTGIHIDGTACEANATGGLIIFKNNIVAGNTPGKVTEKGATSTFGITAWFAAGMNDSIASTAGILTTPYNYLTPDYRPAGSSPLLSGADFTGMSTGLGIEEVSDIVGMSLYPNPTNGDASLFVDVAQNDEIEVVVMNSNGQIIQTVATKYAEVGTHEFTINAATFAQGLYYAVVRSGNTVKTVKLSVVK</sequence>
<evidence type="ECO:0000256" key="2">
    <source>
        <dbReference type="SAM" id="MobiDB-lite"/>
    </source>
</evidence>
<dbReference type="OrthoDB" id="1521716at2"/>
<dbReference type="eggNOG" id="COG5492">
    <property type="taxonomic scope" value="Bacteria"/>
</dbReference>
<dbReference type="RefSeq" id="WP_013687605.1">
    <property type="nucleotide sequence ID" value="NC_015321.1"/>
</dbReference>
<dbReference type="Pfam" id="PF18962">
    <property type="entry name" value="Por_Secre_tail"/>
    <property type="match status" value="1"/>
</dbReference>
<dbReference type="STRING" id="755732.Fluta_2857"/>
<evidence type="ECO:0000313" key="5">
    <source>
        <dbReference type="EMBL" id="AEA44836.1"/>
    </source>
</evidence>
<dbReference type="Proteomes" id="UP000007463">
    <property type="component" value="Chromosome"/>
</dbReference>
<feature type="region of interest" description="Disordered" evidence="2">
    <location>
        <begin position="280"/>
        <end position="300"/>
    </location>
</feature>
<protein>
    <recommendedName>
        <fullName evidence="4">Secretion system C-terminal sorting domain-containing protein</fullName>
    </recommendedName>
</protein>
<feature type="chain" id="PRO_5003279880" description="Secretion system C-terminal sorting domain-containing protein" evidence="3">
    <location>
        <begin position="21"/>
        <end position="541"/>
    </location>
</feature>
<keyword evidence="1 3" id="KW-0732">Signal</keyword>
<gene>
    <name evidence="5" type="ordered locus">Fluta_2857</name>
</gene>
<evidence type="ECO:0000256" key="3">
    <source>
        <dbReference type="SAM" id="SignalP"/>
    </source>
</evidence>
<dbReference type="PANTHER" id="PTHR41339">
    <property type="entry name" value="LIPL48"/>
    <property type="match status" value="1"/>
</dbReference>
<keyword evidence="6" id="KW-1185">Reference proteome</keyword>
<evidence type="ECO:0000313" key="6">
    <source>
        <dbReference type="Proteomes" id="UP000007463"/>
    </source>
</evidence>
<feature type="domain" description="Secretion system C-terminal sorting" evidence="4">
    <location>
        <begin position="462"/>
        <end position="538"/>
    </location>
</feature>
<reference evidence="6" key="2">
    <citation type="submission" date="2011-02" db="EMBL/GenBank/DDBJ databases">
        <title>The complete genome of Fluviicola taffensis DSM 16823.</title>
        <authorList>
            <consortium name="US DOE Joint Genome Institute (JGI-PGF)"/>
            <person name="Lucas S."/>
            <person name="Copeland A."/>
            <person name="Lapidus A."/>
            <person name="Bruce D."/>
            <person name="Goodwin L."/>
            <person name="Pitluck S."/>
            <person name="Kyrpides N."/>
            <person name="Mavromatis K."/>
            <person name="Ivanova N."/>
            <person name="Mikhailova N."/>
            <person name="Pagani I."/>
            <person name="Chertkov O."/>
            <person name="Detter J.C."/>
            <person name="Han C."/>
            <person name="Tapia R."/>
            <person name="Land M."/>
            <person name="Hauser L."/>
            <person name="Markowitz V."/>
            <person name="Cheng J.-F."/>
            <person name="Hugenholtz P."/>
            <person name="Woyke T."/>
            <person name="Wu D."/>
            <person name="Tindall B."/>
            <person name="Pomrenke H.G."/>
            <person name="Brambilla E."/>
            <person name="Klenk H.-P."/>
            <person name="Eisen J.A."/>
        </authorList>
    </citation>
    <scope>NUCLEOTIDE SEQUENCE [LARGE SCALE GENOMIC DNA]</scope>
    <source>
        <strain evidence="6">DSM 16823 / RW262 / RW262</strain>
    </source>
</reference>
<reference evidence="5 6" key="1">
    <citation type="journal article" date="2011" name="Stand. Genomic Sci.">
        <title>Complete genome sequence of the gliding freshwater bacterium Fluviicola taffensis type strain (RW262).</title>
        <authorList>
            <person name="Woyke T."/>
            <person name="Chertkov O."/>
            <person name="Lapidus A."/>
            <person name="Nolan M."/>
            <person name="Lucas S."/>
            <person name="Del Rio T.G."/>
            <person name="Tice H."/>
            <person name="Cheng J.F."/>
            <person name="Tapia R."/>
            <person name="Han C."/>
            <person name="Goodwin L."/>
            <person name="Pitluck S."/>
            <person name="Liolios K."/>
            <person name="Pagani I."/>
            <person name="Ivanova N."/>
            <person name="Huntemann M."/>
            <person name="Mavromatis K."/>
            <person name="Mikhailova N."/>
            <person name="Pati A."/>
            <person name="Chen A."/>
            <person name="Palaniappan K."/>
            <person name="Land M."/>
            <person name="Hauser L."/>
            <person name="Brambilla E.M."/>
            <person name="Rohde M."/>
            <person name="Mwirichia R."/>
            <person name="Sikorski J."/>
            <person name="Tindall B.J."/>
            <person name="Goker M."/>
            <person name="Bristow J."/>
            <person name="Eisen J.A."/>
            <person name="Markowitz V."/>
            <person name="Hugenholtz P."/>
            <person name="Klenk H.P."/>
            <person name="Kyrpides N.C."/>
        </authorList>
    </citation>
    <scope>NUCLEOTIDE SEQUENCE [LARGE SCALE GENOMIC DNA]</scope>
    <source>
        <strain evidence="6">DSM 16823 / RW262 / RW262</strain>
    </source>
</reference>
<accession>F2IHQ8</accession>
<dbReference type="KEGG" id="fte:Fluta_2857"/>
<dbReference type="EMBL" id="CP002542">
    <property type="protein sequence ID" value="AEA44836.1"/>
    <property type="molecule type" value="Genomic_DNA"/>
</dbReference>
<dbReference type="PANTHER" id="PTHR41339:SF1">
    <property type="entry name" value="SECRETED PROTEIN"/>
    <property type="match status" value="1"/>
</dbReference>
<dbReference type="InterPro" id="IPR011050">
    <property type="entry name" value="Pectin_lyase_fold/virulence"/>
</dbReference>